<dbReference type="EMBL" id="LXWF01000011">
    <property type="protein sequence ID" value="ORC22201.1"/>
    <property type="molecule type" value="Genomic_DNA"/>
</dbReference>
<organism evidence="2 3">
    <name type="scientific">Rothia nasimurium</name>
    <dbReference type="NCBI Taxonomy" id="85336"/>
    <lineage>
        <taxon>Bacteria</taxon>
        <taxon>Bacillati</taxon>
        <taxon>Actinomycetota</taxon>
        <taxon>Actinomycetes</taxon>
        <taxon>Micrococcales</taxon>
        <taxon>Micrococcaceae</taxon>
        <taxon>Rothia</taxon>
    </lineage>
</organism>
<name>A0A1Y1RS44_9MICC</name>
<protein>
    <recommendedName>
        <fullName evidence="4">Scramblase</fullName>
    </recommendedName>
</protein>
<reference evidence="2 3" key="1">
    <citation type="submission" date="2016-05" db="EMBL/GenBank/DDBJ databases">
        <title>Draft genome sequence of a porcine commensal Rothia nasimurium.</title>
        <authorList>
            <person name="Gaiser R.A."/>
            <person name="Van Baarlen P."/>
            <person name="Wells J.M."/>
        </authorList>
    </citation>
    <scope>NUCLEOTIDE SEQUENCE [LARGE SCALE GENOMIC DNA]</scope>
    <source>
        <strain evidence="2 3">PT-32</strain>
    </source>
</reference>
<comment type="caution">
    <text evidence="2">The sequence shown here is derived from an EMBL/GenBank/DDBJ whole genome shotgun (WGS) entry which is preliminary data.</text>
</comment>
<evidence type="ECO:0000256" key="1">
    <source>
        <dbReference type="ARBA" id="ARBA00005437"/>
    </source>
</evidence>
<evidence type="ECO:0008006" key="4">
    <source>
        <dbReference type="Google" id="ProtNLM"/>
    </source>
</evidence>
<dbReference type="Pfam" id="PF04525">
    <property type="entry name" value="LOR"/>
    <property type="match status" value="1"/>
</dbReference>
<dbReference type="AlphaFoldDB" id="A0A1Y1RS44"/>
<keyword evidence="3" id="KW-1185">Reference proteome</keyword>
<gene>
    <name evidence="2" type="ORF">A7979_01585</name>
</gene>
<dbReference type="SUPFAM" id="SSF54518">
    <property type="entry name" value="Tubby C-terminal domain-like"/>
    <property type="match status" value="1"/>
</dbReference>
<dbReference type="Gene3D" id="2.40.160.200">
    <property type="entry name" value="LURP1-related"/>
    <property type="match status" value="1"/>
</dbReference>
<dbReference type="OrthoDB" id="4412702at2"/>
<dbReference type="InterPro" id="IPR025659">
    <property type="entry name" value="Tubby-like_C"/>
</dbReference>
<dbReference type="GO" id="GO:0017128">
    <property type="term" value="F:phospholipid scramblase activity"/>
    <property type="evidence" value="ECO:0007669"/>
    <property type="project" value="InterPro"/>
</dbReference>
<dbReference type="InterPro" id="IPR038595">
    <property type="entry name" value="LOR_sf"/>
</dbReference>
<proteinExistence type="inferred from homology"/>
<dbReference type="RefSeq" id="WP_083091267.1">
    <property type="nucleotide sequence ID" value="NZ_LXWF01000011.1"/>
</dbReference>
<dbReference type="InterPro" id="IPR007612">
    <property type="entry name" value="LOR"/>
</dbReference>
<evidence type="ECO:0000313" key="3">
    <source>
        <dbReference type="Proteomes" id="UP000192359"/>
    </source>
</evidence>
<dbReference type="Proteomes" id="UP000192359">
    <property type="component" value="Unassembled WGS sequence"/>
</dbReference>
<accession>A0A1Y1RS44</accession>
<sequence length="196" mass="21811">MNENTFEQHGTPQLPRLLTENTLAIQQTRSFMSNDFALESQDGQILGRVLTTGSTAGRLIKGSRTFDLVDDRGALLLKIVDPFDFGFDRYELHNPDGSLFAHVQKRFSFMRKRLSVELPGLTLELEGSLFEFDFNITAGGHVAAQVSREWAGLVKGIRGKSRYGVNFDPQAPAQVRLAMIGGLVALDLIRAKDDRN</sequence>
<comment type="similarity">
    <text evidence="1">Belongs to the LOR family.</text>
</comment>
<evidence type="ECO:0000313" key="2">
    <source>
        <dbReference type="EMBL" id="ORC22201.1"/>
    </source>
</evidence>